<evidence type="ECO:0000313" key="3">
    <source>
        <dbReference type="Proteomes" id="UP000596661"/>
    </source>
</evidence>
<dbReference type="Proteomes" id="UP000596661">
    <property type="component" value="Unassembled WGS sequence"/>
</dbReference>
<accession>A0A803QMZ6</accession>
<keyword evidence="3" id="KW-1185">Reference proteome</keyword>
<feature type="region of interest" description="Disordered" evidence="1">
    <location>
        <begin position="1"/>
        <end position="48"/>
    </location>
</feature>
<evidence type="ECO:0000256" key="1">
    <source>
        <dbReference type="SAM" id="MobiDB-lite"/>
    </source>
</evidence>
<dbReference type="AlphaFoldDB" id="A0A803QMZ6"/>
<reference evidence="2" key="1">
    <citation type="submission" date="2021-03" db="UniProtKB">
        <authorList>
            <consortium name="EnsemblPlants"/>
        </authorList>
    </citation>
    <scope>IDENTIFICATION</scope>
</reference>
<proteinExistence type="predicted"/>
<name>A0A803QMZ6_CANSA</name>
<evidence type="ECO:0000313" key="2">
    <source>
        <dbReference type="EnsemblPlants" id="cds.evm.model.10.256"/>
    </source>
</evidence>
<sequence length="94" mass="10457">MILIRRSSSTESHDLMVTKPNVQTPTDPGLDNPNARLPPRGNQPMVPANVNPKAIRITTPFTRVTPDVQEARTTTYAYVRETRPDIGQPIVAEH</sequence>
<protein>
    <submittedName>
        <fullName evidence="2">Uncharacterized protein</fullName>
    </submittedName>
</protein>
<dbReference type="EMBL" id="UZAU01000789">
    <property type="status" value="NOT_ANNOTATED_CDS"/>
    <property type="molecule type" value="Genomic_DNA"/>
</dbReference>
<organism evidence="2 3">
    <name type="scientific">Cannabis sativa</name>
    <name type="common">Hemp</name>
    <name type="synonym">Marijuana</name>
    <dbReference type="NCBI Taxonomy" id="3483"/>
    <lineage>
        <taxon>Eukaryota</taxon>
        <taxon>Viridiplantae</taxon>
        <taxon>Streptophyta</taxon>
        <taxon>Embryophyta</taxon>
        <taxon>Tracheophyta</taxon>
        <taxon>Spermatophyta</taxon>
        <taxon>Magnoliopsida</taxon>
        <taxon>eudicotyledons</taxon>
        <taxon>Gunneridae</taxon>
        <taxon>Pentapetalae</taxon>
        <taxon>rosids</taxon>
        <taxon>fabids</taxon>
        <taxon>Rosales</taxon>
        <taxon>Cannabaceae</taxon>
        <taxon>Cannabis</taxon>
    </lineage>
</organism>
<feature type="compositionally biased region" description="Polar residues" evidence="1">
    <location>
        <begin position="1"/>
        <end position="10"/>
    </location>
</feature>
<dbReference type="EnsemblPlants" id="evm.model.10.256">
    <property type="protein sequence ID" value="cds.evm.model.10.256"/>
    <property type="gene ID" value="evm.TU.10.256"/>
</dbReference>
<dbReference type="Gramene" id="evm.model.10.256">
    <property type="protein sequence ID" value="cds.evm.model.10.256"/>
    <property type="gene ID" value="evm.TU.10.256"/>
</dbReference>